<proteinExistence type="predicted"/>
<reference evidence="2 3" key="1">
    <citation type="submission" date="2018-01" db="EMBL/GenBank/DDBJ databases">
        <title>Glutamicibacter soli strain NHPC-3 Whole genome sequence and assembly.</title>
        <authorList>
            <person name="Choudhury P."/>
            <person name="Gupta D."/>
            <person name="Sengupta K."/>
            <person name="Jawed A."/>
            <person name="Sultana N."/>
            <person name="Saha P."/>
        </authorList>
    </citation>
    <scope>NUCLEOTIDE SEQUENCE [LARGE SCALE GENOMIC DNA]</scope>
    <source>
        <strain evidence="2 3">NHPC-3</strain>
    </source>
</reference>
<dbReference type="GO" id="GO:0044550">
    <property type="term" value="P:secondary metabolite biosynthetic process"/>
    <property type="evidence" value="ECO:0007669"/>
    <property type="project" value="TreeGrafter"/>
</dbReference>
<dbReference type="GO" id="GO:0043041">
    <property type="term" value="P:amino acid activation for nonribosomal peptide biosynthetic process"/>
    <property type="evidence" value="ECO:0007669"/>
    <property type="project" value="TreeGrafter"/>
</dbReference>
<protein>
    <submittedName>
        <fullName evidence="2">Peptide synthetase</fullName>
    </submittedName>
</protein>
<comment type="caution">
    <text evidence="2">The sequence shown here is derived from an EMBL/GenBank/DDBJ whole genome shotgun (WGS) entry which is preliminary data.</text>
</comment>
<dbReference type="Proteomes" id="UP000252167">
    <property type="component" value="Unassembled WGS sequence"/>
</dbReference>
<dbReference type="AlphaFoldDB" id="A0A365YP61"/>
<dbReference type="GO" id="GO:0003824">
    <property type="term" value="F:catalytic activity"/>
    <property type="evidence" value="ECO:0007669"/>
    <property type="project" value="InterPro"/>
</dbReference>
<evidence type="ECO:0000313" key="3">
    <source>
        <dbReference type="Proteomes" id="UP000252167"/>
    </source>
</evidence>
<dbReference type="GO" id="GO:0031177">
    <property type="term" value="F:phosphopantetheine binding"/>
    <property type="evidence" value="ECO:0007669"/>
    <property type="project" value="TreeGrafter"/>
</dbReference>
<feature type="domain" description="Condensation" evidence="1">
    <location>
        <begin position="49"/>
        <end position="312"/>
    </location>
</feature>
<evidence type="ECO:0000259" key="1">
    <source>
        <dbReference type="Pfam" id="PF00668"/>
    </source>
</evidence>
<dbReference type="InterPro" id="IPR023213">
    <property type="entry name" value="CAT-like_dom_sf"/>
</dbReference>
<dbReference type="Gene3D" id="3.30.559.10">
    <property type="entry name" value="Chloramphenicol acetyltransferase-like domain"/>
    <property type="match status" value="1"/>
</dbReference>
<dbReference type="GO" id="GO:0005737">
    <property type="term" value="C:cytoplasm"/>
    <property type="evidence" value="ECO:0007669"/>
    <property type="project" value="TreeGrafter"/>
</dbReference>
<sequence>MRLTHIQYLRLPFGPLLSYDLDVGAVGDRLPVSFDQARHVGEGDRPGSWMALSFRLPGPVPRGELSAAWEHVVARHGTLRTVFTAGPGGDADPAGAQLHQVRFGPGAWIEHRVEPGETMHAAVQRVLDASCAPFERPAHRLCLIETADGPALVIGSDHSHVDMWSMLVLARDLVAALEAIGAGADPGVEPAPDFTDHTRSLARQAPAPDGVRRRWAQLIEAGGGAMPRFGLPLGDPSPQPERVEVRDVLGTAALADFSAQAKAAGVSTLALSVAMMTETTAALAGEPLRAVFPVHSRTEPRWFDAVGWFITNSVLESADPDPRACAAAVKEAIALGSWPLAPLMEPFGGMPQAPGMFAVSWLDLRRLPVQLPATVLEPQYVSAAIRTDSVMLWFILDEAGVHLRCRYPDTGQARRNVGAWLDYLVARMRRRAAMPGAAPPIIND</sequence>
<keyword evidence="3" id="KW-1185">Reference proteome</keyword>
<dbReference type="RefSeq" id="WP_113606510.1">
    <property type="nucleotide sequence ID" value="NZ_POAF01000001.1"/>
</dbReference>
<dbReference type="PANTHER" id="PTHR45527:SF1">
    <property type="entry name" value="FATTY ACID SYNTHASE"/>
    <property type="match status" value="1"/>
</dbReference>
<evidence type="ECO:0000313" key="2">
    <source>
        <dbReference type="EMBL" id="RBM04319.1"/>
    </source>
</evidence>
<dbReference type="Pfam" id="PF00668">
    <property type="entry name" value="Condensation"/>
    <property type="match status" value="1"/>
</dbReference>
<dbReference type="InterPro" id="IPR001242">
    <property type="entry name" value="Condensation_dom"/>
</dbReference>
<dbReference type="GO" id="GO:0008610">
    <property type="term" value="P:lipid biosynthetic process"/>
    <property type="evidence" value="ECO:0007669"/>
    <property type="project" value="UniProtKB-ARBA"/>
</dbReference>
<accession>A0A365YP61</accession>
<dbReference type="SUPFAM" id="SSF52777">
    <property type="entry name" value="CoA-dependent acyltransferases"/>
    <property type="match status" value="2"/>
</dbReference>
<gene>
    <name evidence="2" type="ORF">C1H84_03330</name>
</gene>
<organism evidence="2 3">
    <name type="scientific">Glutamicibacter soli</name>
    <dbReference type="NCBI Taxonomy" id="453836"/>
    <lineage>
        <taxon>Bacteria</taxon>
        <taxon>Bacillati</taxon>
        <taxon>Actinomycetota</taxon>
        <taxon>Actinomycetes</taxon>
        <taxon>Micrococcales</taxon>
        <taxon>Micrococcaceae</taxon>
        <taxon>Glutamicibacter</taxon>
    </lineage>
</organism>
<name>A0A365YP61_9MICC</name>
<dbReference type="PANTHER" id="PTHR45527">
    <property type="entry name" value="NONRIBOSOMAL PEPTIDE SYNTHETASE"/>
    <property type="match status" value="1"/>
</dbReference>
<dbReference type="EMBL" id="POAF01000001">
    <property type="protein sequence ID" value="RBM04319.1"/>
    <property type="molecule type" value="Genomic_DNA"/>
</dbReference>